<evidence type="ECO:0000256" key="1">
    <source>
        <dbReference type="ARBA" id="ARBA00004141"/>
    </source>
</evidence>
<dbReference type="InterPro" id="IPR012340">
    <property type="entry name" value="NA-bd_OB-fold"/>
</dbReference>
<dbReference type="Proteomes" id="UP000199058">
    <property type="component" value="Unassembled WGS sequence"/>
</dbReference>
<dbReference type="Pfam" id="PF01957">
    <property type="entry name" value="NfeD"/>
    <property type="match status" value="1"/>
</dbReference>
<keyword evidence="3 5" id="KW-1133">Transmembrane helix</keyword>
<keyword evidence="2 5" id="KW-0812">Transmembrane</keyword>
<reference evidence="7 8" key="1">
    <citation type="submission" date="2016-10" db="EMBL/GenBank/DDBJ databases">
        <authorList>
            <person name="de Groot N.N."/>
        </authorList>
    </citation>
    <scope>NUCLEOTIDE SEQUENCE [LARGE SCALE GENOMIC DNA]</scope>
    <source>
        <strain evidence="7 8">DSM 18438</strain>
    </source>
</reference>
<evidence type="ECO:0000259" key="6">
    <source>
        <dbReference type="Pfam" id="PF01957"/>
    </source>
</evidence>
<evidence type="ECO:0000313" key="7">
    <source>
        <dbReference type="EMBL" id="SFB78364.1"/>
    </source>
</evidence>
<sequence length="153" mass="16664">MTPLIWIAIGLLLILSELLATSIVAVFLGLGALAAGIALQLGWVDSLTAQLVVFSLVSATSLLLARRKLKTWFVGETRNTQNSNQHFQQEIGQRVEVIEDFQQGAGRVLLNGVPWDAYSEDSLKKGDIAWVTANRGIQLFVTQQSPNSATSKE</sequence>
<comment type="subcellular location">
    <subcellularLocation>
        <location evidence="1">Membrane</location>
        <topology evidence="1">Multi-pass membrane protein</topology>
    </subcellularLocation>
</comment>
<evidence type="ECO:0000256" key="5">
    <source>
        <dbReference type="SAM" id="Phobius"/>
    </source>
</evidence>
<dbReference type="RefSeq" id="WP_091957634.1">
    <property type="nucleotide sequence ID" value="NZ_FOLH01000001.1"/>
</dbReference>
<name>A0A1I1DU24_9GAMM</name>
<dbReference type="OrthoDB" id="6118712at2"/>
<dbReference type="EMBL" id="FOLH01000001">
    <property type="protein sequence ID" value="SFB78364.1"/>
    <property type="molecule type" value="Genomic_DNA"/>
</dbReference>
<evidence type="ECO:0000256" key="4">
    <source>
        <dbReference type="ARBA" id="ARBA00023136"/>
    </source>
</evidence>
<dbReference type="Gene3D" id="2.40.50.140">
    <property type="entry name" value="Nucleic acid-binding proteins"/>
    <property type="match status" value="1"/>
</dbReference>
<proteinExistence type="predicted"/>
<dbReference type="STRING" id="1122252.SAMN05660443_0097"/>
<dbReference type="SUPFAM" id="SSF141322">
    <property type="entry name" value="NfeD domain-like"/>
    <property type="match status" value="1"/>
</dbReference>
<protein>
    <recommendedName>
        <fullName evidence="6">NfeD-like C-terminal domain-containing protein</fullName>
    </recommendedName>
</protein>
<dbReference type="AlphaFoldDB" id="A0A1I1DU24"/>
<evidence type="ECO:0000313" key="8">
    <source>
        <dbReference type="Proteomes" id="UP000199058"/>
    </source>
</evidence>
<feature type="domain" description="NfeD-like C-terminal" evidence="6">
    <location>
        <begin position="89"/>
        <end position="142"/>
    </location>
</feature>
<dbReference type="InterPro" id="IPR052165">
    <property type="entry name" value="Membrane_assoc_protease"/>
</dbReference>
<keyword evidence="8" id="KW-1185">Reference proteome</keyword>
<dbReference type="InterPro" id="IPR002810">
    <property type="entry name" value="NfeD-like_C"/>
</dbReference>
<evidence type="ECO:0000256" key="3">
    <source>
        <dbReference type="ARBA" id="ARBA00022989"/>
    </source>
</evidence>
<gene>
    <name evidence="7" type="ORF">SAMN05660443_0097</name>
</gene>
<dbReference type="PANTHER" id="PTHR33507">
    <property type="entry name" value="INNER MEMBRANE PROTEIN YBBJ"/>
    <property type="match status" value="1"/>
</dbReference>
<keyword evidence="4 5" id="KW-0472">Membrane</keyword>
<feature type="transmembrane region" description="Helical" evidence="5">
    <location>
        <begin position="47"/>
        <end position="65"/>
    </location>
</feature>
<dbReference type="GO" id="GO:0005886">
    <property type="term" value="C:plasma membrane"/>
    <property type="evidence" value="ECO:0007669"/>
    <property type="project" value="TreeGrafter"/>
</dbReference>
<organism evidence="7 8">
    <name type="scientific">Marinospirillum celere</name>
    <dbReference type="NCBI Taxonomy" id="1122252"/>
    <lineage>
        <taxon>Bacteria</taxon>
        <taxon>Pseudomonadati</taxon>
        <taxon>Pseudomonadota</taxon>
        <taxon>Gammaproteobacteria</taxon>
        <taxon>Oceanospirillales</taxon>
        <taxon>Oceanospirillaceae</taxon>
        <taxon>Marinospirillum</taxon>
    </lineage>
</organism>
<dbReference type="PANTHER" id="PTHR33507:SF3">
    <property type="entry name" value="INNER MEMBRANE PROTEIN YBBJ"/>
    <property type="match status" value="1"/>
</dbReference>
<accession>A0A1I1DU24</accession>
<evidence type="ECO:0000256" key="2">
    <source>
        <dbReference type="ARBA" id="ARBA00022692"/>
    </source>
</evidence>